<proteinExistence type="predicted"/>
<dbReference type="NCBIfam" id="NF047353">
    <property type="entry name" value="tube_lmo2291"/>
    <property type="match status" value="1"/>
</dbReference>
<evidence type="ECO:0008006" key="3">
    <source>
        <dbReference type="Google" id="ProtNLM"/>
    </source>
</evidence>
<evidence type="ECO:0000313" key="1">
    <source>
        <dbReference type="EMBL" id="MBC5726646.1"/>
    </source>
</evidence>
<accession>A0A923RXS7</accession>
<gene>
    <name evidence="1" type="ORF">H8S45_14420</name>
</gene>
<dbReference type="EMBL" id="JACOPL010000022">
    <property type="protein sequence ID" value="MBC5726646.1"/>
    <property type="molecule type" value="Genomic_DNA"/>
</dbReference>
<dbReference type="AlphaFoldDB" id="A0A923RXS7"/>
<evidence type="ECO:0000313" key="2">
    <source>
        <dbReference type="Proteomes" id="UP000606499"/>
    </source>
</evidence>
<organism evidence="1 2">
    <name type="scientific">Agathobaculum faecis</name>
    <dbReference type="NCBI Taxonomy" id="2763013"/>
    <lineage>
        <taxon>Bacteria</taxon>
        <taxon>Bacillati</taxon>
        <taxon>Bacillota</taxon>
        <taxon>Clostridia</taxon>
        <taxon>Eubacteriales</taxon>
        <taxon>Butyricicoccaceae</taxon>
        <taxon>Agathobaculum</taxon>
    </lineage>
</organism>
<keyword evidence="2" id="KW-1185">Reference proteome</keyword>
<reference evidence="1" key="1">
    <citation type="submission" date="2020-08" db="EMBL/GenBank/DDBJ databases">
        <title>Genome public.</title>
        <authorList>
            <person name="Liu C."/>
            <person name="Sun Q."/>
        </authorList>
    </citation>
    <scope>NUCLEOTIDE SEQUENCE</scope>
    <source>
        <strain evidence="1">NSJ-28</strain>
    </source>
</reference>
<dbReference type="Proteomes" id="UP000606499">
    <property type="component" value="Unassembled WGS sequence"/>
</dbReference>
<comment type="caution">
    <text evidence="1">The sequence shown here is derived from an EMBL/GenBank/DDBJ whole genome shotgun (WGS) entry which is preliminary data.</text>
</comment>
<dbReference type="RefSeq" id="WP_054328385.1">
    <property type="nucleotide sequence ID" value="NZ_JACOPL010000022.1"/>
</dbReference>
<sequence>MAVTEKIKRPLIAHFLDVGETFGEYSAATWARLGKNVTEASTDYGAQTETEQDIISESATTEITGYQPTMSVSQQCTKGDEVFEYVNQKRRSRATLGSSHSWLLNIDMWDSTGESPDITYKAEVQEVSVQVDTYGGAGGETPTLEFTLNYVGDPIPGTVKITSGKPTFTADGVGV</sequence>
<name>A0A923RXS7_9FIRM</name>
<protein>
    <recommendedName>
        <fullName evidence="3">Phage tail protein</fullName>
    </recommendedName>
</protein>